<comment type="caution">
    <text evidence="1">The sequence shown here is derived from an EMBL/GenBank/DDBJ whole genome shotgun (WGS) entry which is preliminary data.</text>
</comment>
<proteinExistence type="predicted"/>
<reference evidence="1 2" key="1">
    <citation type="submission" date="2019-06" db="EMBL/GenBank/DDBJ databases">
        <title>Genomic Encyclopedia of Type Strains, Phase IV (KMG-V): Genome sequencing to study the core and pangenomes of soil and plant-associated prokaryotes.</title>
        <authorList>
            <person name="Whitman W."/>
        </authorList>
    </citation>
    <scope>NUCLEOTIDE SEQUENCE [LARGE SCALE GENOMIC DNA]</scope>
    <source>
        <strain evidence="1 2">BR 11650</strain>
    </source>
</reference>
<name>A0A560C946_AZOBR</name>
<evidence type="ECO:0000313" key="2">
    <source>
        <dbReference type="Proteomes" id="UP000318529"/>
    </source>
</evidence>
<evidence type="ECO:0000313" key="1">
    <source>
        <dbReference type="EMBL" id="TWA81387.1"/>
    </source>
</evidence>
<accession>A0A560C946</accession>
<gene>
    <name evidence="1" type="ORF">FBZ83_108279</name>
</gene>
<dbReference type="Proteomes" id="UP000318529">
    <property type="component" value="Unassembled WGS sequence"/>
</dbReference>
<dbReference type="EMBL" id="VITH01000008">
    <property type="protein sequence ID" value="TWA81387.1"/>
    <property type="molecule type" value="Genomic_DNA"/>
</dbReference>
<dbReference type="AlphaFoldDB" id="A0A560C946"/>
<protein>
    <recommendedName>
        <fullName evidence="3">Glycine zipper domain-containing protein</fullName>
    </recommendedName>
</protein>
<sequence length="230" mass="24764">MRWQCIPALIALYSFPTYSNCMDIKIEGWQNDWNRQFCAEDTAKVPALGFSASPDRPPCANGQEVNARNVQKKIEDATAQAGSGAGTAIGTAIGGPVGSVVGAALGAVIGKSIESVAKHNYRVDYSNCASLCVQLPSDATNIVVQGWSGPLPGDHRRHEHYNLCDMTHQGTGTWGPGRCDIAHNGNWSAMSPYTSSDHPTLGKVYCSTGMNWKQSNEQVFGLRVTYDRSP</sequence>
<evidence type="ECO:0008006" key="3">
    <source>
        <dbReference type="Google" id="ProtNLM"/>
    </source>
</evidence>
<organism evidence="1 2">
    <name type="scientific">Azospirillum brasilense</name>
    <dbReference type="NCBI Taxonomy" id="192"/>
    <lineage>
        <taxon>Bacteria</taxon>
        <taxon>Pseudomonadati</taxon>
        <taxon>Pseudomonadota</taxon>
        <taxon>Alphaproteobacteria</taxon>
        <taxon>Rhodospirillales</taxon>
        <taxon>Azospirillaceae</taxon>
        <taxon>Azospirillum</taxon>
    </lineage>
</organism>